<keyword evidence="4 11" id="KW-0813">Transport</keyword>
<keyword evidence="5 11" id="KW-0963">Cytoplasm</keyword>
<comment type="caution">
    <text evidence="12">The sequence shown here is derived from an EMBL/GenBank/DDBJ whole genome shotgun (WGS) entry which is preliminary data.</text>
</comment>
<dbReference type="Proteomes" id="UP000230002">
    <property type="component" value="Unassembled WGS sequence"/>
</dbReference>
<dbReference type="GO" id="GO:0006888">
    <property type="term" value="P:endoplasmic reticulum to Golgi vesicle-mediated transport"/>
    <property type="evidence" value="ECO:0007669"/>
    <property type="project" value="TreeGrafter"/>
</dbReference>
<comment type="function">
    <text evidence="11">The coatomer is a cytosolic protein complex that binds to dilysine motifs and reversibly associates with Golgi non-clathrin-coated vesicles, which further mediate biosynthetic protein transport from the ER, via the Golgi up to the trans Golgi network. The coatomer complex is required for budding from Golgi membranes, and is essential for the retrograde Golgi-to-ER transport of dilysine-tagged proteins.</text>
</comment>
<dbReference type="STRING" id="1077348.A0A2G8RUL0"/>
<dbReference type="InterPro" id="IPR006822">
    <property type="entry name" value="Coatomer_esu"/>
</dbReference>
<dbReference type="GO" id="GO:0000139">
    <property type="term" value="C:Golgi membrane"/>
    <property type="evidence" value="ECO:0007669"/>
    <property type="project" value="UniProtKB-SubCell"/>
</dbReference>
<accession>A0A2G8RUL0</accession>
<dbReference type="GO" id="GO:0015031">
    <property type="term" value="P:protein transport"/>
    <property type="evidence" value="ECO:0007669"/>
    <property type="project" value="UniProtKB-UniRule"/>
</dbReference>
<evidence type="ECO:0000256" key="3">
    <source>
        <dbReference type="ARBA" id="ARBA00008827"/>
    </source>
</evidence>
<protein>
    <recommendedName>
        <fullName evidence="11">Coatomer subunit epsilon</fullName>
    </recommendedName>
</protein>
<keyword evidence="10 11" id="KW-0968">Cytoplasmic vesicle</keyword>
<evidence type="ECO:0000256" key="1">
    <source>
        <dbReference type="ARBA" id="ARBA00004255"/>
    </source>
</evidence>
<dbReference type="GO" id="GO:0006890">
    <property type="term" value="P:retrograde vesicle-mediated transport, Golgi to endoplasmic reticulum"/>
    <property type="evidence" value="ECO:0007669"/>
    <property type="project" value="UniProtKB-UniRule"/>
</dbReference>
<evidence type="ECO:0000256" key="7">
    <source>
        <dbReference type="ARBA" id="ARBA00022927"/>
    </source>
</evidence>
<sequence length="314" mass="33396">MESSELYHIKQQFHLGAYKSLVDLTLPDPSSPDYTPTLIYKARAHIALGSSSAAAALIPADTENLALKSVASLARYVGATGDDAREAALEELRDLSVEIEGEDGEATSWEKGVVRVLAGTAFARAGEIEEALEVLGAGNDTQNLEAVAYAVQVYLSISRPDLARKELERAKRWAEDDLLLQRIEASVGLATGKDAYADPHSFYAEQLANPSLSSPHLLTARGVARLLRGEVPAAKSDLEEAVSQLGGKPDAETLAAQVVAAGLGAKSGDADQLFSKLAAEFPDHPLVVDYRQKEALFDELAVKFTVPPLATACA</sequence>
<proteinExistence type="inferred from homology"/>
<dbReference type="AlphaFoldDB" id="A0A2G8RUL0"/>
<evidence type="ECO:0000256" key="10">
    <source>
        <dbReference type="ARBA" id="ARBA00023329"/>
    </source>
</evidence>
<reference evidence="12 13" key="1">
    <citation type="journal article" date="2015" name="Sci. Rep.">
        <title>Chromosome-level genome map provides insights into diverse defense mechanisms in the medicinal fungus Ganoderma sinense.</title>
        <authorList>
            <person name="Zhu Y."/>
            <person name="Xu J."/>
            <person name="Sun C."/>
            <person name="Zhou S."/>
            <person name="Xu H."/>
            <person name="Nelson D.R."/>
            <person name="Qian J."/>
            <person name="Song J."/>
            <person name="Luo H."/>
            <person name="Xiang L."/>
            <person name="Li Y."/>
            <person name="Xu Z."/>
            <person name="Ji A."/>
            <person name="Wang L."/>
            <person name="Lu S."/>
            <person name="Hayward A."/>
            <person name="Sun W."/>
            <person name="Li X."/>
            <person name="Schwartz D.C."/>
            <person name="Wang Y."/>
            <person name="Chen S."/>
        </authorList>
    </citation>
    <scope>NUCLEOTIDE SEQUENCE [LARGE SCALE GENOMIC DNA]</scope>
    <source>
        <strain evidence="12 13">ZZ0214-1</strain>
    </source>
</reference>
<keyword evidence="9 11" id="KW-0472">Membrane</keyword>
<dbReference type="EMBL" id="AYKW01000056">
    <property type="protein sequence ID" value="PIL25200.1"/>
    <property type="molecule type" value="Genomic_DNA"/>
</dbReference>
<evidence type="ECO:0000313" key="13">
    <source>
        <dbReference type="Proteomes" id="UP000230002"/>
    </source>
</evidence>
<keyword evidence="6 11" id="KW-0931">ER-Golgi transport</keyword>
<dbReference type="OrthoDB" id="310217at2759"/>
<evidence type="ECO:0000256" key="9">
    <source>
        <dbReference type="ARBA" id="ARBA00023136"/>
    </source>
</evidence>
<evidence type="ECO:0000313" key="12">
    <source>
        <dbReference type="EMBL" id="PIL25200.1"/>
    </source>
</evidence>
<keyword evidence="8 11" id="KW-0333">Golgi apparatus</keyword>
<dbReference type="Gene3D" id="1.25.40.10">
    <property type="entry name" value="Tetratricopeptide repeat domain"/>
    <property type="match status" value="1"/>
</dbReference>
<keyword evidence="7 11" id="KW-0653">Protein transport</keyword>
<evidence type="ECO:0000256" key="6">
    <source>
        <dbReference type="ARBA" id="ARBA00022892"/>
    </source>
</evidence>
<comment type="similarity">
    <text evidence="3 11">Belongs to the COPE family.</text>
</comment>
<organism evidence="12 13">
    <name type="scientific">Ganoderma sinense ZZ0214-1</name>
    <dbReference type="NCBI Taxonomy" id="1077348"/>
    <lineage>
        <taxon>Eukaryota</taxon>
        <taxon>Fungi</taxon>
        <taxon>Dikarya</taxon>
        <taxon>Basidiomycota</taxon>
        <taxon>Agaricomycotina</taxon>
        <taxon>Agaricomycetes</taxon>
        <taxon>Polyporales</taxon>
        <taxon>Polyporaceae</taxon>
        <taxon>Ganoderma</taxon>
    </lineage>
</organism>
<dbReference type="GO" id="GO:0030126">
    <property type="term" value="C:COPI vesicle coat"/>
    <property type="evidence" value="ECO:0007669"/>
    <property type="project" value="TreeGrafter"/>
</dbReference>
<evidence type="ECO:0000256" key="4">
    <source>
        <dbReference type="ARBA" id="ARBA00022448"/>
    </source>
</evidence>
<evidence type="ECO:0000256" key="2">
    <source>
        <dbReference type="ARBA" id="ARBA00004347"/>
    </source>
</evidence>
<dbReference type="GO" id="GO:0006891">
    <property type="term" value="P:intra-Golgi vesicle-mediated transport"/>
    <property type="evidence" value="ECO:0007669"/>
    <property type="project" value="TreeGrafter"/>
</dbReference>
<gene>
    <name evidence="12" type="ORF">GSI_13089</name>
</gene>
<dbReference type="PANTHER" id="PTHR10805">
    <property type="entry name" value="COATOMER SUBUNIT EPSILON"/>
    <property type="match status" value="1"/>
</dbReference>
<name>A0A2G8RUL0_9APHY</name>
<evidence type="ECO:0000256" key="8">
    <source>
        <dbReference type="ARBA" id="ARBA00023034"/>
    </source>
</evidence>
<dbReference type="GO" id="GO:0005198">
    <property type="term" value="F:structural molecule activity"/>
    <property type="evidence" value="ECO:0007669"/>
    <property type="project" value="UniProtKB-UniRule"/>
</dbReference>
<evidence type="ECO:0000256" key="11">
    <source>
        <dbReference type="PIRNR" id="PIRNR016478"/>
    </source>
</evidence>
<dbReference type="InterPro" id="IPR011990">
    <property type="entry name" value="TPR-like_helical_dom_sf"/>
</dbReference>
<dbReference type="PIRSF" id="PIRSF016478">
    <property type="entry name" value="Coatomer_esu"/>
    <property type="match status" value="1"/>
</dbReference>
<keyword evidence="13" id="KW-1185">Reference proteome</keyword>
<dbReference type="PANTHER" id="PTHR10805:SF0">
    <property type="entry name" value="COATOMER SUBUNIT EPSILON"/>
    <property type="match status" value="1"/>
</dbReference>
<dbReference type="Pfam" id="PF04733">
    <property type="entry name" value="Coatomer_E"/>
    <property type="match status" value="1"/>
</dbReference>
<evidence type="ECO:0000256" key="5">
    <source>
        <dbReference type="ARBA" id="ARBA00022490"/>
    </source>
</evidence>
<comment type="subcellular location">
    <subcellularLocation>
        <location evidence="2">Cytoplasmic vesicle</location>
        <location evidence="2">COPI-coated vesicle membrane</location>
        <topology evidence="2">Peripheral membrane protein</topology>
        <orientation evidence="2">Cytoplasmic side</orientation>
    </subcellularLocation>
    <subcellularLocation>
        <location evidence="1">Golgi apparatus membrane</location>
        <topology evidence="1">Peripheral membrane protein</topology>
        <orientation evidence="1">Cytoplasmic side</orientation>
    </subcellularLocation>
</comment>